<dbReference type="InterPro" id="IPR018247">
    <property type="entry name" value="EF_Hand_1_Ca_BS"/>
</dbReference>
<dbReference type="CDD" id="cd00051">
    <property type="entry name" value="EFh"/>
    <property type="match status" value="1"/>
</dbReference>
<dbReference type="eggNOG" id="KOG0044">
    <property type="taxonomic scope" value="Eukaryota"/>
</dbReference>
<feature type="domain" description="EF-hand" evidence="8">
    <location>
        <begin position="128"/>
        <end position="163"/>
    </location>
</feature>
<dbReference type="PRINTS" id="PR00450">
    <property type="entry name" value="RECOVERIN"/>
</dbReference>
<evidence type="ECO:0000256" key="7">
    <source>
        <dbReference type="SAM" id="MobiDB-lite"/>
    </source>
</evidence>
<feature type="region of interest" description="Disordered" evidence="7">
    <location>
        <begin position="259"/>
        <end position="284"/>
    </location>
</feature>
<dbReference type="GO" id="GO:0005509">
    <property type="term" value="F:calcium ion binding"/>
    <property type="evidence" value="ECO:0007669"/>
    <property type="project" value="InterPro"/>
</dbReference>
<organism evidence="9 10">
    <name type="scientific">Allomyces macrogynus (strain ATCC 38327)</name>
    <name type="common">Allomyces javanicus var. macrogynus</name>
    <dbReference type="NCBI Taxonomy" id="578462"/>
    <lineage>
        <taxon>Eukaryota</taxon>
        <taxon>Fungi</taxon>
        <taxon>Fungi incertae sedis</taxon>
        <taxon>Blastocladiomycota</taxon>
        <taxon>Blastocladiomycetes</taxon>
        <taxon>Blastocladiales</taxon>
        <taxon>Blastocladiaceae</taxon>
        <taxon>Allomyces</taxon>
    </lineage>
</organism>
<feature type="region of interest" description="Disordered" evidence="7">
    <location>
        <begin position="211"/>
        <end position="245"/>
    </location>
</feature>
<dbReference type="VEuPathDB" id="FungiDB:AMAG_06361"/>
<dbReference type="EMBL" id="GG745338">
    <property type="protein sequence ID" value="KNE61542.1"/>
    <property type="molecule type" value="Genomic_DNA"/>
</dbReference>
<dbReference type="SMART" id="SM00054">
    <property type="entry name" value="EFh"/>
    <property type="match status" value="3"/>
</dbReference>
<sequence length="336" mass="36571">MGHGPSKPKLTKEELDELVRTTHFSRRELHKWYDAFLRGCTAGAHPYNPTGRDNTPAAPAASLTRARSTTGRSRSRSITTAPDPSPTTSVTNSAPGARDIPPPPPRERPALDKAAMRAMYTRFFPFGDVRAFADRVLAVLDTNGDGLVEFPEFAKALATATRTGHAANDDRLVWAFRLYDADDDGYISRAEVAEVVGALEAMLGDLARGPDPDMVAPPTISAPQEPEPATPHDADDRHHHFSWRSWGRNSTRSLPAVQARTDHAPPPPAPVPLRGITTASSDPHLSREQMLAARVDAMFSKMDCNQDGHVSLGEFMTAARQDPSLVQSLNLYEGLV</sequence>
<evidence type="ECO:0000259" key="8">
    <source>
        <dbReference type="PROSITE" id="PS50222"/>
    </source>
</evidence>
<dbReference type="PROSITE" id="PS50222">
    <property type="entry name" value="EF_HAND_2"/>
    <property type="match status" value="3"/>
</dbReference>
<keyword evidence="4" id="KW-0677">Repeat</keyword>
<feature type="domain" description="EF-hand" evidence="8">
    <location>
        <begin position="167"/>
        <end position="202"/>
    </location>
</feature>
<proteinExistence type="inferred from homology"/>
<dbReference type="Gene3D" id="1.10.238.10">
    <property type="entry name" value="EF-hand"/>
    <property type="match status" value="1"/>
</dbReference>
<dbReference type="InterPro" id="IPR011992">
    <property type="entry name" value="EF-hand-dom_pair"/>
</dbReference>
<evidence type="ECO:0000256" key="6">
    <source>
        <dbReference type="ARBA" id="ARBA00023288"/>
    </source>
</evidence>
<dbReference type="Proteomes" id="UP000054350">
    <property type="component" value="Unassembled WGS sequence"/>
</dbReference>
<dbReference type="PROSITE" id="PS00018">
    <property type="entry name" value="EF_HAND_1"/>
    <property type="match status" value="3"/>
</dbReference>
<dbReference type="PANTHER" id="PTHR23055:SF178">
    <property type="entry name" value="NEUROCALCIN HOMOLOG"/>
    <property type="match status" value="1"/>
</dbReference>
<reference evidence="9 10" key="2">
    <citation type="submission" date="2009-11" db="EMBL/GenBank/DDBJ databases">
        <title>The Genome Sequence of Allomyces macrogynus strain ATCC 38327.</title>
        <authorList>
            <consortium name="The Broad Institute Genome Sequencing Platform"/>
            <person name="Russ C."/>
            <person name="Cuomo C."/>
            <person name="Shea T."/>
            <person name="Young S.K."/>
            <person name="Zeng Q."/>
            <person name="Koehrsen M."/>
            <person name="Haas B."/>
            <person name="Borodovsky M."/>
            <person name="Guigo R."/>
            <person name="Alvarado L."/>
            <person name="Berlin A."/>
            <person name="Borenstein D."/>
            <person name="Chen Z."/>
            <person name="Engels R."/>
            <person name="Freedman E."/>
            <person name="Gellesch M."/>
            <person name="Goldberg J."/>
            <person name="Griggs A."/>
            <person name="Gujja S."/>
            <person name="Heiman D."/>
            <person name="Hepburn T."/>
            <person name="Howarth C."/>
            <person name="Jen D."/>
            <person name="Larson L."/>
            <person name="Lewis B."/>
            <person name="Mehta T."/>
            <person name="Park D."/>
            <person name="Pearson M."/>
            <person name="Roberts A."/>
            <person name="Saif S."/>
            <person name="Shenoy N."/>
            <person name="Sisk P."/>
            <person name="Stolte C."/>
            <person name="Sykes S."/>
            <person name="Walk T."/>
            <person name="White J."/>
            <person name="Yandava C."/>
            <person name="Burger G."/>
            <person name="Gray M.W."/>
            <person name="Holland P.W.H."/>
            <person name="King N."/>
            <person name="Lang F.B.F."/>
            <person name="Roger A.J."/>
            <person name="Ruiz-Trillo I."/>
            <person name="Lander E."/>
            <person name="Nusbaum C."/>
        </authorList>
    </citation>
    <scope>NUCLEOTIDE SEQUENCE [LARGE SCALE GENOMIC DNA]</scope>
    <source>
        <strain evidence="9 10">ATCC 38327</strain>
    </source>
</reference>
<dbReference type="OrthoDB" id="191686at2759"/>
<evidence type="ECO:0000256" key="5">
    <source>
        <dbReference type="ARBA" id="ARBA00022837"/>
    </source>
</evidence>
<keyword evidence="6" id="KW-0449">Lipoprotein</keyword>
<evidence type="ECO:0000256" key="1">
    <source>
        <dbReference type="ARBA" id="ARBA00006049"/>
    </source>
</evidence>
<comment type="similarity">
    <text evidence="1">Belongs to the recoverin family.</text>
</comment>
<dbReference type="STRING" id="578462.A0A0L0SGG4"/>
<keyword evidence="10" id="KW-1185">Reference proteome</keyword>
<dbReference type="InterPro" id="IPR028846">
    <property type="entry name" value="Recoverin"/>
</dbReference>
<evidence type="ECO:0000313" key="9">
    <source>
        <dbReference type="EMBL" id="KNE61542.1"/>
    </source>
</evidence>
<evidence type="ECO:0000256" key="3">
    <source>
        <dbReference type="ARBA" id="ARBA00022723"/>
    </source>
</evidence>
<gene>
    <name evidence="9" type="ORF">AMAG_06361</name>
</gene>
<reference evidence="9 10" key="1">
    <citation type="submission" date="2009-11" db="EMBL/GenBank/DDBJ databases">
        <title>Annotation of Allomyces macrogynus ATCC 38327.</title>
        <authorList>
            <consortium name="The Broad Institute Genome Sequencing Platform"/>
            <person name="Russ C."/>
            <person name="Cuomo C."/>
            <person name="Burger G."/>
            <person name="Gray M.W."/>
            <person name="Holland P.W.H."/>
            <person name="King N."/>
            <person name="Lang F.B.F."/>
            <person name="Roger A.J."/>
            <person name="Ruiz-Trillo I."/>
            <person name="Young S.K."/>
            <person name="Zeng Q."/>
            <person name="Gargeya S."/>
            <person name="Fitzgerald M."/>
            <person name="Haas B."/>
            <person name="Abouelleil A."/>
            <person name="Alvarado L."/>
            <person name="Arachchi H.M."/>
            <person name="Berlin A."/>
            <person name="Chapman S.B."/>
            <person name="Gearin G."/>
            <person name="Goldberg J."/>
            <person name="Griggs A."/>
            <person name="Gujja S."/>
            <person name="Hansen M."/>
            <person name="Heiman D."/>
            <person name="Howarth C."/>
            <person name="Larimer J."/>
            <person name="Lui A."/>
            <person name="MacDonald P.J.P."/>
            <person name="McCowen C."/>
            <person name="Montmayeur A."/>
            <person name="Murphy C."/>
            <person name="Neiman D."/>
            <person name="Pearson M."/>
            <person name="Priest M."/>
            <person name="Roberts A."/>
            <person name="Saif S."/>
            <person name="Shea T."/>
            <person name="Sisk P."/>
            <person name="Stolte C."/>
            <person name="Sykes S."/>
            <person name="Wortman J."/>
            <person name="Nusbaum C."/>
            <person name="Birren B."/>
        </authorList>
    </citation>
    <scope>NUCLEOTIDE SEQUENCE [LARGE SCALE GENOMIC DNA]</scope>
    <source>
        <strain evidence="9 10">ATCC 38327</strain>
    </source>
</reference>
<keyword evidence="2" id="KW-0519">Myristate</keyword>
<dbReference type="Pfam" id="PF13202">
    <property type="entry name" value="EF-hand_5"/>
    <property type="match status" value="3"/>
</dbReference>
<dbReference type="InterPro" id="IPR002048">
    <property type="entry name" value="EF_hand_dom"/>
</dbReference>
<accession>A0A0L0SGG4</accession>
<keyword evidence="3" id="KW-0479">Metal-binding</keyword>
<protein>
    <recommendedName>
        <fullName evidence="8">EF-hand domain-containing protein</fullName>
    </recommendedName>
</protein>
<name>A0A0L0SGG4_ALLM3</name>
<keyword evidence="5" id="KW-0106">Calcium</keyword>
<evidence type="ECO:0000313" key="10">
    <source>
        <dbReference type="Proteomes" id="UP000054350"/>
    </source>
</evidence>
<feature type="region of interest" description="Disordered" evidence="7">
    <location>
        <begin position="45"/>
        <end position="109"/>
    </location>
</feature>
<dbReference type="PANTHER" id="PTHR23055">
    <property type="entry name" value="CALCIUM BINDING PROTEINS"/>
    <property type="match status" value="1"/>
</dbReference>
<feature type="domain" description="EF-hand" evidence="8">
    <location>
        <begin position="290"/>
        <end position="325"/>
    </location>
</feature>
<evidence type="ECO:0000256" key="2">
    <source>
        <dbReference type="ARBA" id="ARBA00022707"/>
    </source>
</evidence>
<feature type="compositionally biased region" description="Low complexity" evidence="7">
    <location>
        <begin position="55"/>
        <end position="81"/>
    </location>
</feature>
<dbReference type="AlphaFoldDB" id="A0A0L0SGG4"/>
<dbReference type="SUPFAM" id="SSF47473">
    <property type="entry name" value="EF-hand"/>
    <property type="match status" value="1"/>
</dbReference>
<evidence type="ECO:0000256" key="4">
    <source>
        <dbReference type="ARBA" id="ARBA00022737"/>
    </source>
</evidence>